<protein>
    <recommendedName>
        <fullName evidence="2">F-box domain-containing protein</fullName>
    </recommendedName>
</protein>
<dbReference type="CDD" id="cd09917">
    <property type="entry name" value="F-box_SF"/>
    <property type="match status" value="1"/>
</dbReference>
<dbReference type="InterPro" id="IPR036047">
    <property type="entry name" value="F-box-like_dom_sf"/>
</dbReference>
<evidence type="ECO:0000313" key="4">
    <source>
        <dbReference type="Proteomes" id="UP000814176"/>
    </source>
</evidence>
<reference evidence="3 4" key="1">
    <citation type="journal article" date="2021" name="Environ. Microbiol.">
        <title>Gene family expansions and transcriptome signatures uncover fungal adaptations to wood decay.</title>
        <authorList>
            <person name="Hage H."/>
            <person name="Miyauchi S."/>
            <person name="Viragh M."/>
            <person name="Drula E."/>
            <person name="Min B."/>
            <person name="Chaduli D."/>
            <person name="Navarro D."/>
            <person name="Favel A."/>
            <person name="Norest M."/>
            <person name="Lesage-Meessen L."/>
            <person name="Balint B."/>
            <person name="Merenyi Z."/>
            <person name="de Eugenio L."/>
            <person name="Morin E."/>
            <person name="Martinez A.T."/>
            <person name="Baldrian P."/>
            <person name="Stursova M."/>
            <person name="Martinez M.J."/>
            <person name="Novotny C."/>
            <person name="Magnuson J.K."/>
            <person name="Spatafora J.W."/>
            <person name="Maurice S."/>
            <person name="Pangilinan J."/>
            <person name="Andreopoulos W."/>
            <person name="LaButti K."/>
            <person name="Hundley H."/>
            <person name="Na H."/>
            <person name="Kuo A."/>
            <person name="Barry K."/>
            <person name="Lipzen A."/>
            <person name="Henrissat B."/>
            <person name="Riley R."/>
            <person name="Ahrendt S."/>
            <person name="Nagy L.G."/>
            <person name="Grigoriev I.V."/>
            <person name="Martin F."/>
            <person name="Rosso M.N."/>
        </authorList>
    </citation>
    <scope>NUCLEOTIDE SEQUENCE [LARGE SCALE GENOMIC DNA]</scope>
    <source>
        <strain evidence="3 4">CIRM-BRFM 1785</strain>
    </source>
</reference>
<keyword evidence="4" id="KW-1185">Reference proteome</keyword>
<evidence type="ECO:0000259" key="2">
    <source>
        <dbReference type="PROSITE" id="PS50181"/>
    </source>
</evidence>
<evidence type="ECO:0000313" key="3">
    <source>
        <dbReference type="EMBL" id="KAH9833335.1"/>
    </source>
</evidence>
<organism evidence="3 4">
    <name type="scientific">Rhodofomes roseus</name>
    <dbReference type="NCBI Taxonomy" id="34475"/>
    <lineage>
        <taxon>Eukaryota</taxon>
        <taxon>Fungi</taxon>
        <taxon>Dikarya</taxon>
        <taxon>Basidiomycota</taxon>
        <taxon>Agaricomycotina</taxon>
        <taxon>Agaricomycetes</taxon>
        <taxon>Polyporales</taxon>
        <taxon>Rhodofomes</taxon>
    </lineage>
</organism>
<feature type="domain" description="F-box" evidence="2">
    <location>
        <begin position="56"/>
        <end position="107"/>
    </location>
</feature>
<dbReference type="InterPro" id="IPR001810">
    <property type="entry name" value="F-box_dom"/>
</dbReference>
<proteinExistence type="predicted"/>
<accession>A0ABQ8K7W7</accession>
<evidence type="ECO:0000256" key="1">
    <source>
        <dbReference type="SAM" id="MobiDB-lite"/>
    </source>
</evidence>
<name>A0ABQ8K7W7_9APHY</name>
<dbReference type="Proteomes" id="UP000814176">
    <property type="component" value="Unassembled WGS sequence"/>
</dbReference>
<feature type="region of interest" description="Disordered" evidence="1">
    <location>
        <begin position="668"/>
        <end position="693"/>
    </location>
</feature>
<dbReference type="RefSeq" id="XP_047776101.1">
    <property type="nucleotide sequence ID" value="XM_047916931.1"/>
</dbReference>
<dbReference type="SUPFAM" id="SSF81383">
    <property type="entry name" value="F-box domain"/>
    <property type="match status" value="1"/>
</dbReference>
<gene>
    <name evidence="3" type="ORF">C8Q71DRAFT_198087</name>
</gene>
<sequence>MEDQAIPDQPAIGGTEETLPIEPGPAAEAPVETPPKKKARRSGFTKKAAANAERPPCHLTGMPVEILAEILSYIPSPATILALARCSKYFCNTLVNNPSTAFVWREARKRCAQSYKLPEPTPNFTEASYAAFVFDGGKCELCGKHTRRMYESFSLRFRVCEKPQCKTLWSQGSIIQVGTAVEVTIHPRYKEILAWLPRLEAWDETSMRVRKHDWQAAVDEYNRALLEPETMDEFLAKKQAVANRLKDLFELSKKLKNFSSSWETRLKVVREANEAKAKLIAIQEGWTAFEMMGTPTYGLLHRSKTAVLEVITSADFALMRDQVDKEIAEHRERVARRRVEAGYQKRREDVAAHYTRLKSAPVKDTLPTLPEFRKLSVMKVLQGKASDVNEGIRKELKNSKLVHELLSENLQQWREDVRGALAGVLGFAGWKSASKNKLHPVDRLTARFICKKCMSKGKGNDGLDFAAACEHRCAGLNKKQRARKTWDANLFQPDTKAIDTVNEILVLIGTNAEDPVSKVKVERLEERLLCTACPAPIAMSLDIAIRHCKRHDNPTFEPVGGVDARLEAYGTHPIPIGLAARLLKYDDDHREERAKKVYACRHCQPTAKQGIPAGRERESTAVASTVAEAMPLDGIEGATETPTIGTDNETRTLDMEGADHNVAADHQPQQVEAAAPESSAAKPASDACRKKAERQARKLAKEKLYIFDGLRSHLKEKHGILRIGDEDIYTVPSSA</sequence>
<comment type="caution">
    <text evidence="3">The sequence shown here is derived from an EMBL/GenBank/DDBJ whole genome shotgun (WGS) entry which is preliminary data.</text>
</comment>
<feature type="region of interest" description="Disordered" evidence="1">
    <location>
        <begin position="1"/>
        <end position="54"/>
    </location>
</feature>
<dbReference type="GeneID" id="71997663"/>
<feature type="compositionally biased region" description="Low complexity" evidence="1">
    <location>
        <begin position="672"/>
        <end position="686"/>
    </location>
</feature>
<dbReference type="PROSITE" id="PS50181">
    <property type="entry name" value="FBOX"/>
    <property type="match status" value="1"/>
</dbReference>
<dbReference type="EMBL" id="JADCUA010000019">
    <property type="protein sequence ID" value="KAH9833335.1"/>
    <property type="molecule type" value="Genomic_DNA"/>
</dbReference>